<dbReference type="NCBIfam" id="NF002058">
    <property type="entry name" value="PRK00888.1"/>
    <property type="match status" value="1"/>
</dbReference>
<gene>
    <name evidence="7" type="primary">ftsB</name>
    <name evidence="8" type="ORF">CEY11_15925</name>
</gene>
<comment type="subunit">
    <text evidence="7">Part of a complex composed of FtsB, FtsL and FtsQ.</text>
</comment>
<comment type="similarity">
    <text evidence="7">Belongs to the FtsB family.</text>
</comment>
<keyword evidence="4 7" id="KW-1133">Transmembrane helix</keyword>
<dbReference type="InterPro" id="IPR023081">
    <property type="entry name" value="Cell_div_FtsB"/>
</dbReference>
<dbReference type="GO" id="GO:0005886">
    <property type="term" value="C:plasma membrane"/>
    <property type="evidence" value="ECO:0007669"/>
    <property type="project" value="UniProtKB-SubCell"/>
</dbReference>
<protein>
    <recommendedName>
        <fullName evidence="7">Cell division protein FtsB</fullName>
    </recommendedName>
</protein>
<feature type="topological domain" description="Cytoplasmic" evidence="7">
    <location>
        <begin position="1"/>
        <end position="3"/>
    </location>
</feature>
<keyword evidence="1 7" id="KW-1003">Cell membrane</keyword>
<dbReference type="GO" id="GO:0030428">
    <property type="term" value="C:cell septum"/>
    <property type="evidence" value="ECO:0007669"/>
    <property type="project" value="TreeGrafter"/>
</dbReference>
<evidence type="ECO:0000256" key="4">
    <source>
        <dbReference type="ARBA" id="ARBA00022989"/>
    </source>
</evidence>
<dbReference type="AlphaFoldDB" id="A0A225MCX9"/>
<comment type="caution">
    <text evidence="8">The sequence shown here is derived from an EMBL/GenBank/DDBJ whole genome shotgun (WGS) entry which is preliminary data.</text>
</comment>
<evidence type="ECO:0000313" key="9">
    <source>
        <dbReference type="Proteomes" id="UP000214603"/>
    </source>
</evidence>
<keyword evidence="6 7" id="KW-0131">Cell cycle</keyword>
<dbReference type="HAMAP" id="MF_00599">
    <property type="entry name" value="FtsB"/>
    <property type="match status" value="1"/>
</dbReference>
<keyword evidence="3 7" id="KW-0812">Transmembrane</keyword>
<dbReference type="EMBL" id="NJIH01000009">
    <property type="protein sequence ID" value="OWT57411.1"/>
    <property type="molecule type" value="Genomic_DNA"/>
</dbReference>
<organism evidence="8 9">
    <name type="scientific">Candidimonas nitroreducens</name>
    <dbReference type="NCBI Taxonomy" id="683354"/>
    <lineage>
        <taxon>Bacteria</taxon>
        <taxon>Pseudomonadati</taxon>
        <taxon>Pseudomonadota</taxon>
        <taxon>Betaproteobacteria</taxon>
        <taxon>Burkholderiales</taxon>
        <taxon>Alcaligenaceae</taxon>
        <taxon>Candidimonas</taxon>
    </lineage>
</organism>
<dbReference type="OrthoDB" id="7061211at2"/>
<accession>A0A225MCX9</accession>
<reference evidence="9" key="1">
    <citation type="submission" date="2017-06" db="EMBL/GenBank/DDBJ databases">
        <title>Herbaspirillum phytohormonus sp. nov., isolated from the root nodule of Robinia pseudoacacia in lead-zinc mine.</title>
        <authorList>
            <person name="Fan M."/>
            <person name="Lin Y."/>
        </authorList>
    </citation>
    <scope>NUCLEOTIDE SEQUENCE [LARGE SCALE GENOMIC DNA]</scope>
    <source>
        <strain evidence="9">SC-089</strain>
    </source>
</reference>
<keyword evidence="7" id="KW-0997">Cell inner membrane</keyword>
<dbReference type="InterPro" id="IPR007060">
    <property type="entry name" value="FtsL/DivIC"/>
</dbReference>
<dbReference type="Pfam" id="PF04977">
    <property type="entry name" value="DivIC"/>
    <property type="match status" value="1"/>
</dbReference>
<feature type="topological domain" description="Periplasmic" evidence="7">
    <location>
        <begin position="22"/>
        <end position="111"/>
    </location>
</feature>
<evidence type="ECO:0000256" key="1">
    <source>
        <dbReference type="ARBA" id="ARBA00022475"/>
    </source>
</evidence>
<comment type="function">
    <text evidence="7">Essential cell division protein. May link together the upstream cell division proteins, which are predominantly cytoplasmic, with the downstream cell division proteins, which are predominantly periplasmic.</text>
</comment>
<proteinExistence type="inferred from homology"/>
<keyword evidence="9" id="KW-1185">Reference proteome</keyword>
<sequence>MRLLFLALLLLTLIIQYPLWWGKGGWQRVHELQKQLASQNDTNDALTARNNALQAEVQDLKSGTQAIEERARGELGMIKEGEIFVQILSPNEKAPSVQTPHLASPEQQRGN</sequence>
<evidence type="ECO:0000256" key="7">
    <source>
        <dbReference type="HAMAP-Rule" id="MF_00599"/>
    </source>
</evidence>
<keyword evidence="5 7" id="KW-0472">Membrane</keyword>
<keyword evidence="7" id="KW-0175">Coiled coil</keyword>
<dbReference type="GO" id="GO:0032153">
    <property type="term" value="C:cell division site"/>
    <property type="evidence" value="ECO:0007669"/>
    <property type="project" value="UniProtKB-UniRule"/>
</dbReference>
<evidence type="ECO:0000256" key="2">
    <source>
        <dbReference type="ARBA" id="ARBA00022618"/>
    </source>
</evidence>
<feature type="coiled-coil region" evidence="7">
    <location>
        <begin position="29"/>
        <end position="70"/>
    </location>
</feature>
<dbReference type="PANTHER" id="PTHR37485:SF1">
    <property type="entry name" value="CELL DIVISION PROTEIN FTSB"/>
    <property type="match status" value="1"/>
</dbReference>
<evidence type="ECO:0000256" key="5">
    <source>
        <dbReference type="ARBA" id="ARBA00023136"/>
    </source>
</evidence>
<comment type="subcellular location">
    <subcellularLocation>
        <location evidence="7">Cell inner membrane</location>
        <topology evidence="7">Single-pass type II membrane protein</topology>
    </subcellularLocation>
    <text evidence="7">Localizes to the division septum.</text>
</comment>
<dbReference type="PANTHER" id="PTHR37485">
    <property type="entry name" value="CELL DIVISION PROTEIN FTSB"/>
    <property type="match status" value="1"/>
</dbReference>
<dbReference type="Proteomes" id="UP000214603">
    <property type="component" value="Unassembled WGS sequence"/>
</dbReference>
<evidence type="ECO:0000256" key="3">
    <source>
        <dbReference type="ARBA" id="ARBA00022692"/>
    </source>
</evidence>
<keyword evidence="2 7" id="KW-0132">Cell division</keyword>
<dbReference type="RefSeq" id="WP_088604415.1">
    <property type="nucleotide sequence ID" value="NZ_NJIH01000009.1"/>
</dbReference>
<evidence type="ECO:0000313" key="8">
    <source>
        <dbReference type="EMBL" id="OWT57411.1"/>
    </source>
</evidence>
<name>A0A225MCX9_9BURK</name>
<dbReference type="GO" id="GO:0043093">
    <property type="term" value="P:FtsZ-dependent cytokinesis"/>
    <property type="evidence" value="ECO:0007669"/>
    <property type="project" value="UniProtKB-UniRule"/>
</dbReference>
<evidence type="ECO:0000256" key="6">
    <source>
        <dbReference type="ARBA" id="ARBA00023306"/>
    </source>
</evidence>